<dbReference type="Proteomes" id="UP000878956">
    <property type="component" value="Unassembled WGS sequence"/>
</dbReference>
<dbReference type="PANTHER" id="PTHR30562:SF1">
    <property type="entry name" value="UVRABC SYSTEM PROTEIN C"/>
    <property type="match status" value="1"/>
</dbReference>
<name>A0A031WC18_CLODI</name>
<dbReference type="Gene3D" id="1.10.150.20">
    <property type="entry name" value="5' to 3' exonuclease, C-terminal subdomain"/>
    <property type="match status" value="1"/>
</dbReference>
<comment type="similarity">
    <text evidence="7">Belongs to the UvrC family.</text>
</comment>
<dbReference type="HAMAP" id="MF_00203">
    <property type="entry name" value="UvrC"/>
    <property type="match status" value="1"/>
</dbReference>
<dbReference type="SUPFAM" id="SSF46600">
    <property type="entry name" value="C-terminal UvrC-binding domain of UvrB"/>
    <property type="match status" value="1"/>
</dbReference>
<dbReference type="EMBL" id="LK932530">
    <property type="protein sequence ID" value="CDS89677.1"/>
    <property type="molecule type" value="Genomic_DNA"/>
</dbReference>
<proteinExistence type="inferred from homology"/>
<evidence type="ECO:0000259" key="9">
    <source>
        <dbReference type="PROSITE" id="PS50164"/>
    </source>
</evidence>
<evidence type="ECO:0000256" key="4">
    <source>
        <dbReference type="ARBA" id="ARBA00022881"/>
    </source>
</evidence>
<dbReference type="GO" id="GO:0003677">
    <property type="term" value="F:DNA binding"/>
    <property type="evidence" value="ECO:0007669"/>
    <property type="project" value="UniProtKB-UniRule"/>
</dbReference>
<keyword evidence="4 7" id="KW-0267">Excision nuclease</keyword>
<dbReference type="Pfam" id="PF01541">
    <property type="entry name" value="GIY-YIG"/>
    <property type="match status" value="1"/>
</dbReference>
<evidence type="ECO:0000313" key="13">
    <source>
        <dbReference type="EMBL" id="HBH1542094.1"/>
    </source>
</evidence>
<gene>
    <name evidence="7 12" type="primary">uvrC</name>
    <name evidence="11" type="ORF">BN1096_750021</name>
    <name evidence="12" type="ORF">BN1097_750021</name>
    <name evidence="13" type="ORF">KRM00_001572</name>
    <name evidence="14" type="ORF">KRQ00_002713</name>
    <name evidence="16" type="ORF">SAMEA1402399_03052</name>
    <name evidence="15" type="ORF">SAMEA3375112_03850</name>
</gene>
<reference evidence="12" key="1">
    <citation type="submission" date="2014-07" db="EMBL/GenBank/DDBJ databases">
        <authorList>
            <person name="Monot Marc"/>
        </authorList>
    </citation>
    <scope>NUCLEOTIDE SEQUENCE</scope>
    <source>
        <strain evidence="12">7032994</strain>
    </source>
</reference>
<dbReference type="InterPro" id="IPR010994">
    <property type="entry name" value="RuvA_2-like"/>
</dbReference>
<evidence type="ECO:0000256" key="7">
    <source>
        <dbReference type="HAMAP-Rule" id="MF_00203"/>
    </source>
</evidence>
<dbReference type="InterPro" id="IPR036876">
    <property type="entry name" value="UVR_dom_sf"/>
</dbReference>
<evidence type="ECO:0000313" key="16">
    <source>
        <dbReference type="EMBL" id="VFD34323.1"/>
    </source>
</evidence>
<dbReference type="SUPFAM" id="SSF82771">
    <property type="entry name" value="GIY-YIG endonuclease"/>
    <property type="match status" value="1"/>
</dbReference>
<dbReference type="InterPro" id="IPR003583">
    <property type="entry name" value="Hlx-hairpin-Hlx_DNA-bd_motif"/>
</dbReference>
<dbReference type="GO" id="GO:0009432">
    <property type="term" value="P:SOS response"/>
    <property type="evidence" value="ECO:0007669"/>
    <property type="project" value="UniProtKB-UniRule"/>
</dbReference>
<evidence type="ECO:0000313" key="15">
    <source>
        <dbReference type="EMBL" id="SJT16545.1"/>
    </source>
</evidence>
<dbReference type="InterPro" id="IPR041663">
    <property type="entry name" value="DisA/LigA_HHH"/>
</dbReference>
<keyword evidence="2 7" id="KW-0227">DNA damage</keyword>
<keyword evidence="6 7" id="KW-0742">SOS response</keyword>
<dbReference type="SUPFAM" id="SSF47781">
    <property type="entry name" value="RuvA domain 2-like"/>
    <property type="match status" value="1"/>
</dbReference>
<dbReference type="PROSITE" id="PS50151">
    <property type="entry name" value="UVR"/>
    <property type="match status" value="1"/>
</dbReference>
<dbReference type="SMART" id="SM00465">
    <property type="entry name" value="GIYc"/>
    <property type="match status" value="1"/>
</dbReference>
<feature type="domain" description="UvrC family homology region profile" evidence="10">
    <location>
        <begin position="257"/>
        <end position="480"/>
    </location>
</feature>
<dbReference type="PROSITE" id="PS50164">
    <property type="entry name" value="GIY_YIG"/>
    <property type="match status" value="1"/>
</dbReference>
<dbReference type="Pfam" id="PF12826">
    <property type="entry name" value="HHH_2"/>
    <property type="match status" value="1"/>
</dbReference>
<dbReference type="Gene3D" id="3.40.1440.10">
    <property type="entry name" value="GIY-YIG endonuclease"/>
    <property type="match status" value="1"/>
</dbReference>
<dbReference type="GO" id="GO:0006289">
    <property type="term" value="P:nucleotide-excision repair"/>
    <property type="evidence" value="ECO:0007669"/>
    <property type="project" value="UniProtKB-UniRule"/>
</dbReference>
<dbReference type="PROSITE" id="PS50165">
    <property type="entry name" value="UVRC"/>
    <property type="match status" value="1"/>
</dbReference>
<evidence type="ECO:0000256" key="1">
    <source>
        <dbReference type="ARBA" id="ARBA00022490"/>
    </source>
</evidence>
<evidence type="ECO:0000313" key="14">
    <source>
        <dbReference type="EMBL" id="HBH2620932.1"/>
    </source>
</evidence>
<dbReference type="EMBL" id="DAEPXK010000012">
    <property type="protein sequence ID" value="HBH1542094.1"/>
    <property type="molecule type" value="Genomic_DNA"/>
</dbReference>
<keyword evidence="3 7" id="KW-0228">DNA excision</keyword>
<dbReference type="InterPro" id="IPR050066">
    <property type="entry name" value="UvrABC_protein_C"/>
</dbReference>
<dbReference type="GO" id="GO:0009381">
    <property type="term" value="F:excinuclease ABC activity"/>
    <property type="evidence" value="ECO:0007669"/>
    <property type="project" value="UniProtKB-UniRule"/>
</dbReference>
<accession>A0A031WC18</accession>
<dbReference type="EMBL" id="FUPS01000018">
    <property type="protein sequence ID" value="SJT16545.1"/>
    <property type="molecule type" value="Genomic_DNA"/>
</dbReference>
<evidence type="ECO:0000256" key="2">
    <source>
        <dbReference type="ARBA" id="ARBA00022763"/>
    </source>
</evidence>
<dbReference type="FunFam" id="3.40.1440.10:FF:000001">
    <property type="entry name" value="UvrABC system protein C"/>
    <property type="match status" value="1"/>
</dbReference>
<dbReference type="Gene3D" id="3.30.420.340">
    <property type="entry name" value="UvrC, RNAse H endonuclease domain"/>
    <property type="match status" value="1"/>
</dbReference>
<evidence type="ECO:0000313" key="18">
    <source>
        <dbReference type="Proteomes" id="UP000411588"/>
    </source>
</evidence>
<dbReference type="Pfam" id="PF02151">
    <property type="entry name" value="UVR"/>
    <property type="match status" value="1"/>
</dbReference>
<dbReference type="InterPro" id="IPR000305">
    <property type="entry name" value="GIY-YIG_endonuc"/>
</dbReference>
<dbReference type="PANTHER" id="PTHR30562">
    <property type="entry name" value="UVRC/OXIDOREDUCTASE"/>
    <property type="match status" value="1"/>
</dbReference>
<comment type="subcellular location">
    <subcellularLocation>
        <location evidence="7">Cytoplasm</location>
    </subcellularLocation>
</comment>
<evidence type="ECO:0000256" key="5">
    <source>
        <dbReference type="ARBA" id="ARBA00023204"/>
    </source>
</evidence>
<dbReference type="InterPro" id="IPR001943">
    <property type="entry name" value="UVR_dom"/>
</dbReference>
<sequence>MFDIQEHLKKLPSEPGVYLMKDKYDHIIYVGKAISLKNRVRQYFQSSKNHTSKVKSMVKNIYKFEYIITDSELEALILECNLIKRYRPKYNVVLRDDKTYPYIKVTTNEDYPRILKVRRVLKDKAKYFGPYTNITAVNDTLELISSTYPIRSCKIDIDKAIKNKTRPCLNLHINKCLGPCTGNVSKEEYGKMIEEIIMCLSGKEEKLMELLKEKMNESSMNFRFEEAAVYRDKIKSLEEMIQKQKIDATVSDLNQDVVAMARAHNEACVQVFFIRNGKIVGREHFILEGVMDSPRASILSSFVKQFYNEQEYIPKELIIEDEIEDSSILEEWLSSKKGQKVTIRVPQKGEKKSLVEMVRKNAVEYLEKFSDMNKRKYEKSIGALEELKQILNLEKLPIRIEAYDISNIQGVDSIGSMVVYTNAKKDKKEYRRYKIKTVIGPNDYDSMAEIVDRRLKHGNLPDLILLDGGKGQVSAVKKVLELNDVDIPLWGMYKDDKHRTKGLICKEKEIELDKTTNLYRFIASIQEEVHNYAITYHRSLRNKALTKSILDDIQGIGEKRKKSLLNHFKDVDAIKKATMEELLEVDGMNKSIADNVYNFFRKEEN</sequence>
<protein>
    <recommendedName>
        <fullName evidence="7">UvrABC system protein C</fullName>
        <shortName evidence="7">Protein UvrC</shortName>
    </recommendedName>
    <alternativeName>
        <fullName evidence="7">Excinuclease ABC subunit C</fullName>
    </alternativeName>
</protein>
<dbReference type="Gene3D" id="4.10.860.10">
    <property type="entry name" value="UVR domain"/>
    <property type="match status" value="1"/>
</dbReference>
<dbReference type="Proteomes" id="UP000411588">
    <property type="component" value="Unassembled WGS sequence"/>
</dbReference>
<dbReference type="NCBIfam" id="TIGR00194">
    <property type="entry name" value="uvrC"/>
    <property type="match status" value="1"/>
</dbReference>
<dbReference type="GeneID" id="66355867"/>
<organism evidence="12">
    <name type="scientific">Clostridioides difficile</name>
    <name type="common">Peptoclostridium difficile</name>
    <dbReference type="NCBI Taxonomy" id="1496"/>
    <lineage>
        <taxon>Bacteria</taxon>
        <taxon>Bacillati</taxon>
        <taxon>Bacillota</taxon>
        <taxon>Clostridia</taxon>
        <taxon>Peptostreptococcales</taxon>
        <taxon>Peptostreptococcaceae</taxon>
        <taxon>Clostridioides</taxon>
    </lineage>
</organism>
<dbReference type="Pfam" id="PF08459">
    <property type="entry name" value="UvrC_RNaseH_dom"/>
    <property type="match status" value="1"/>
</dbReference>
<dbReference type="Proteomes" id="UP000879542">
    <property type="component" value="Unassembled WGS sequence"/>
</dbReference>
<keyword evidence="5 7" id="KW-0234">DNA repair</keyword>
<dbReference type="RefSeq" id="WP_003436264.1">
    <property type="nucleotide sequence ID" value="NZ_AP025558.1"/>
</dbReference>
<dbReference type="EMBL" id="DAEQIJ010000013">
    <property type="protein sequence ID" value="HBH2620932.1"/>
    <property type="molecule type" value="Genomic_DNA"/>
</dbReference>
<dbReference type="EMBL" id="LK932415">
    <property type="protein sequence ID" value="CDS89873.1"/>
    <property type="molecule type" value="Genomic_DNA"/>
</dbReference>
<dbReference type="PATRIC" id="fig|1496.1373.peg.1497"/>
<evidence type="ECO:0000313" key="12">
    <source>
        <dbReference type="EMBL" id="CDS89873.1"/>
    </source>
</evidence>
<dbReference type="InterPro" id="IPR038476">
    <property type="entry name" value="UvrC_RNase_H_dom_sf"/>
</dbReference>
<reference evidence="13" key="3">
    <citation type="journal article" date="2018" name="Genome Biol.">
        <title>SKESA: strategic k-mer extension for scrupulous assemblies.</title>
        <authorList>
            <person name="Souvorov A."/>
            <person name="Agarwala R."/>
            <person name="Lipman D.J."/>
        </authorList>
    </citation>
    <scope>NUCLEOTIDE SEQUENCE</scope>
    <source>
        <strain evidence="14">Clostridioides</strain>
        <strain evidence="13">HN1000</strain>
    </source>
</reference>
<dbReference type="InterPro" id="IPR001162">
    <property type="entry name" value="UvrC_RNase_H_dom"/>
</dbReference>
<evidence type="ECO:0000259" key="10">
    <source>
        <dbReference type="PROSITE" id="PS50165"/>
    </source>
</evidence>
<evidence type="ECO:0000259" key="8">
    <source>
        <dbReference type="PROSITE" id="PS50151"/>
    </source>
</evidence>
<dbReference type="SMART" id="SM00278">
    <property type="entry name" value="HhH1"/>
    <property type="match status" value="2"/>
</dbReference>
<dbReference type="InterPro" id="IPR004791">
    <property type="entry name" value="UvrC"/>
</dbReference>
<evidence type="ECO:0000256" key="6">
    <source>
        <dbReference type="ARBA" id="ARBA00023236"/>
    </source>
</evidence>
<reference evidence="15 17" key="2">
    <citation type="submission" date="2017-02" db="EMBL/GenBank/DDBJ databases">
        <authorList>
            <consortium name="Pathogen Informatics"/>
        </authorList>
    </citation>
    <scope>NUCLEOTIDE SEQUENCE [LARGE SCALE GENOMIC DNA]</scope>
    <source>
        <strain evidence="18">clo34</strain>
        <strain evidence="16">Clo34</strain>
        <strain evidence="15 17">VRECD0157</strain>
    </source>
</reference>
<evidence type="ECO:0000313" key="11">
    <source>
        <dbReference type="EMBL" id="CDS89677.1"/>
    </source>
</evidence>
<reference evidence="13" key="4">
    <citation type="submission" date="2021-06" db="EMBL/GenBank/DDBJ databases">
        <authorList>
            <consortium name="NCBI Pathogen Detection Project"/>
        </authorList>
    </citation>
    <scope>NUCLEOTIDE SEQUENCE</scope>
    <source>
        <strain evidence="14">Clostridioides</strain>
        <strain evidence="13">HN1000</strain>
    </source>
</reference>
<comment type="subunit">
    <text evidence="7">Interacts with UvrB in an incision complex.</text>
</comment>
<dbReference type="Pfam" id="PF22920">
    <property type="entry name" value="UvrC_RNaseH"/>
    <property type="match status" value="1"/>
</dbReference>
<evidence type="ECO:0000313" key="17">
    <source>
        <dbReference type="Proteomes" id="UP000189137"/>
    </source>
</evidence>
<dbReference type="InterPro" id="IPR047296">
    <property type="entry name" value="GIY-YIG_UvrC_Cho"/>
</dbReference>
<dbReference type="InterPro" id="IPR035901">
    <property type="entry name" value="GIY-YIG_endonuc_sf"/>
</dbReference>
<dbReference type="SMR" id="A0A031WC18"/>
<dbReference type="GO" id="GO:0009380">
    <property type="term" value="C:excinuclease repair complex"/>
    <property type="evidence" value="ECO:0007669"/>
    <property type="project" value="InterPro"/>
</dbReference>
<dbReference type="Proteomes" id="UP000189137">
    <property type="component" value="Unassembled WGS sequence"/>
</dbReference>
<feature type="domain" description="UVR" evidence="8">
    <location>
        <begin position="205"/>
        <end position="240"/>
    </location>
</feature>
<dbReference type="KEGG" id="pdf:CD630DERM_34100"/>
<comment type="function">
    <text evidence="7">The UvrABC repair system catalyzes the recognition and processing of DNA lesions. UvrC both incises the 5' and 3' sides of the lesion. The N-terminal half is responsible for the 3' incision and the C-terminal half is responsible for the 5' incision.</text>
</comment>
<dbReference type="CDD" id="cd10434">
    <property type="entry name" value="GIY-YIG_UvrC_Cho"/>
    <property type="match status" value="1"/>
</dbReference>
<evidence type="ECO:0000256" key="3">
    <source>
        <dbReference type="ARBA" id="ARBA00022769"/>
    </source>
</evidence>
<keyword evidence="1 7" id="KW-0963">Cytoplasm</keyword>
<dbReference type="GO" id="GO:0005737">
    <property type="term" value="C:cytoplasm"/>
    <property type="evidence" value="ECO:0007669"/>
    <property type="project" value="UniProtKB-SubCell"/>
</dbReference>
<dbReference type="AlphaFoldDB" id="A0A031WC18"/>
<dbReference type="EMBL" id="CAADAN010000012">
    <property type="protein sequence ID" value="VFD34323.1"/>
    <property type="molecule type" value="Genomic_DNA"/>
</dbReference>
<feature type="domain" description="GIY-YIG" evidence="9">
    <location>
        <begin position="13"/>
        <end position="92"/>
    </location>
</feature>